<dbReference type="Proteomes" id="UP001107558">
    <property type="component" value="Chromosome 3"/>
</dbReference>
<dbReference type="InterPro" id="IPR018801">
    <property type="entry name" value="TM129"/>
</dbReference>
<evidence type="ECO:0000256" key="6">
    <source>
        <dbReference type="SAM" id="Phobius"/>
    </source>
</evidence>
<dbReference type="GO" id="GO:0005783">
    <property type="term" value="C:endoplasmic reticulum"/>
    <property type="evidence" value="ECO:0007669"/>
    <property type="project" value="TreeGrafter"/>
</dbReference>
<evidence type="ECO:0000256" key="5">
    <source>
        <dbReference type="ARBA" id="ARBA00023136"/>
    </source>
</evidence>
<feature type="transmembrane region" description="Helical" evidence="6">
    <location>
        <begin position="91"/>
        <end position="114"/>
    </location>
</feature>
<evidence type="ECO:0000313" key="8">
    <source>
        <dbReference type="Proteomes" id="UP001107558"/>
    </source>
</evidence>
<dbReference type="PANTHER" id="PTHR31322:SF2">
    <property type="entry name" value="E3 UBIQUITIN-PROTEIN LIGASE TM129"/>
    <property type="match status" value="1"/>
</dbReference>
<gene>
    <name evidence="7" type="ORF">PVAND_001556</name>
</gene>
<evidence type="ECO:0000256" key="2">
    <source>
        <dbReference type="ARBA" id="ARBA00007332"/>
    </source>
</evidence>
<proteinExistence type="inferred from homology"/>
<comment type="similarity">
    <text evidence="2">Belongs to the TMEM129 family.</text>
</comment>
<reference evidence="7" key="1">
    <citation type="submission" date="2021-03" db="EMBL/GenBank/DDBJ databases">
        <title>Chromosome level genome of the anhydrobiotic midge Polypedilum vanderplanki.</title>
        <authorList>
            <person name="Yoshida Y."/>
            <person name="Kikawada T."/>
            <person name="Gusev O."/>
        </authorList>
    </citation>
    <scope>NUCLEOTIDE SEQUENCE</scope>
    <source>
        <strain evidence="7">NIAS01</strain>
        <tissue evidence="7">Whole body or cell culture</tissue>
    </source>
</reference>
<protein>
    <recommendedName>
        <fullName evidence="9">Transmembrane protein</fullName>
    </recommendedName>
</protein>
<evidence type="ECO:0008006" key="9">
    <source>
        <dbReference type="Google" id="ProtNLM"/>
    </source>
</evidence>
<dbReference type="OrthoDB" id="10055027at2759"/>
<dbReference type="PANTHER" id="PTHR31322">
    <property type="entry name" value="E3 UBIQUITIN-PROTEIN LIGASE TM129"/>
    <property type="match status" value="1"/>
</dbReference>
<feature type="transmembrane region" description="Helical" evidence="6">
    <location>
        <begin position="57"/>
        <end position="79"/>
    </location>
</feature>
<keyword evidence="4 6" id="KW-1133">Transmembrane helix</keyword>
<dbReference type="AlphaFoldDB" id="A0A9J6BPL5"/>
<organism evidence="7 8">
    <name type="scientific">Polypedilum vanderplanki</name>
    <name type="common">Sleeping chironomid midge</name>
    <dbReference type="NCBI Taxonomy" id="319348"/>
    <lineage>
        <taxon>Eukaryota</taxon>
        <taxon>Metazoa</taxon>
        <taxon>Ecdysozoa</taxon>
        <taxon>Arthropoda</taxon>
        <taxon>Hexapoda</taxon>
        <taxon>Insecta</taxon>
        <taxon>Pterygota</taxon>
        <taxon>Neoptera</taxon>
        <taxon>Endopterygota</taxon>
        <taxon>Diptera</taxon>
        <taxon>Nematocera</taxon>
        <taxon>Chironomoidea</taxon>
        <taxon>Chironomidae</taxon>
        <taxon>Chironominae</taxon>
        <taxon>Polypedilum</taxon>
        <taxon>Polypedilum</taxon>
    </lineage>
</organism>
<keyword evidence="8" id="KW-1185">Reference proteome</keyword>
<feature type="transmembrane region" description="Helical" evidence="6">
    <location>
        <begin position="6"/>
        <end position="22"/>
    </location>
</feature>
<dbReference type="GO" id="GO:0016567">
    <property type="term" value="P:protein ubiquitination"/>
    <property type="evidence" value="ECO:0007669"/>
    <property type="project" value="InterPro"/>
</dbReference>
<evidence type="ECO:0000256" key="1">
    <source>
        <dbReference type="ARBA" id="ARBA00004141"/>
    </source>
</evidence>
<evidence type="ECO:0000313" key="7">
    <source>
        <dbReference type="EMBL" id="KAG5671355.1"/>
    </source>
</evidence>
<dbReference type="EMBL" id="JADBJN010000003">
    <property type="protein sequence ID" value="KAG5671355.1"/>
    <property type="molecule type" value="Genomic_DNA"/>
</dbReference>
<comment type="subcellular location">
    <subcellularLocation>
        <location evidence="1">Membrane</location>
        <topology evidence="1">Multi-pass membrane protein</topology>
    </subcellularLocation>
</comment>
<evidence type="ECO:0000256" key="4">
    <source>
        <dbReference type="ARBA" id="ARBA00022989"/>
    </source>
</evidence>
<dbReference type="GO" id="GO:0061630">
    <property type="term" value="F:ubiquitin protein ligase activity"/>
    <property type="evidence" value="ECO:0007669"/>
    <property type="project" value="InterPro"/>
</dbReference>
<comment type="caution">
    <text evidence="7">The sequence shown here is derived from an EMBL/GenBank/DDBJ whole genome shotgun (WGS) entry which is preliminary data.</text>
</comment>
<accession>A0A9J6BPL5</accession>
<dbReference type="GO" id="GO:0016020">
    <property type="term" value="C:membrane"/>
    <property type="evidence" value="ECO:0007669"/>
    <property type="project" value="UniProtKB-SubCell"/>
</dbReference>
<dbReference type="Pfam" id="PF10272">
    <property type="entry name" value="Tmpp129"/>
    <property type="match status" value="1"/>
</dbReference>
<name>A0A9J6BPL5_POLVA</name>
<sequence length="372" mass="43013">MLQEEFGYNIIFLILLFAVIYPPQEFISAGLTVENIFAKYLGSESLLFIHYHINRSCLMLMIHSVLPIIYFVIYYLYFGGVDLPKLAFVQYFWYFLITLAIILPFGAIALICYYKKNNWENHPIPKILVKYSNTPNNASSWTIVANEINNEYRRNDKLIKRSSAINKIIVTENWIMKTSLYFVHFAHQSDSALIAVATDTHNISPQDANDAAQFVNIEVKPTREGVKKFTIRISTLDFKDLQDRVNRPITVLSTVKFHTSIIDRFIEVFNKEIEKNPRYSLGQNVNLEPCLACMAQIPDVKINKQCLDGHGVDKCTNCFCRPLWCKSCLARWFASRQDQNEKETWLSSKCNCPMCRSRFCILDVCLLSSENS</sequence>
<keyword evidence="3 6" id="KW-0812">Transmembrane</keyword>
<evidence type="ECO:0000256" key="3">
    <source>
        <dbReference type="ARBA" id="ARBA00022692"/>
    </source>
</evidence>
<keyword evidence="5 6" id="KW-0472">Membrane</keyword>